<sequence length="59" mass="6425">MRGPGRPDIVNAGPGRADIENSLCREQSCGRDQLPPESCSTGRRQDQSPCRRRASGGER</sequence>
<keyword evidence="3" id="KW-1185">Reference proteome</keyword>
<reference evidence="2" key="1">
    <citation type="submission" date="2023-05" db="EMBL/GenBank/DDBJ databases">
        <authorList>
            <person name="Stuckert A."/>
        </authorList>
    </citation>
    <scope>NUCLEOTIDE SEQUENCE</scope>
</reference>
<proteinExistence type="predicted"/>
<name>A0ABN9HNV2_9NEOB</name>
<evidence type="ECO:0000313" key="3">
    <source>
        <dbReference type="Proteomes" id="UP001162483"/>
    </source>
</evidence>
<feature type="compositionally biased region" description="Basic residues" evidence="1">
    <location>
        <begin position="50"/>
        <end position="59"/>
    </location>
</feature>
<organism evidence="2 3">
    <name type="scientific">Staurois parvus</name>
    <dbReference type="NCBI Taxonomy" id="386267"/>
    <lineage>
        <taxon>Eukaryota</taxon>
        <taxon>Metazoa</taxon>
        <taxon>Chordata</taxon>
        <taxon>Craniata</taxon>
        <taxon>Vertebrata</taxon>
        <taxon>Euteleostomi</taxon>
        <taxon>Amphibia</taxon>
        <taxon>Batrachia</taxon>
        <taxon>Anura</taxon>
        <taxon>Neobatrachia</taxon>
        <taxon>Ranoidea</taxon>
        <taxon>Ranidae</taxon>
        <taxon>Staurois</taxon>
    </lineage>
</organism>
<gene>
    <name evidence="2" type="ORF">SPARVUS_LOCUS16211092</name>
</gene>
<accession>A0ABN9HNV2</accession>
<dbReference type="Proteomes" id="UP001162483">
    <property type="component" value="Unassembled WGS sequence"/>
</dbReference>
<feature type="non-terminal residue" evidence="2">
    <location>
        <position position="59"/>
    </location>
</feature>
<feature type="region of interest" description="Disordered" evidence="1">
    <location>
        <begin position="28"/>
        <end position="59"/>
    </location>
</feature>
<dbReference type="EMBL" id="CATNWA010021249">
    <property type="protein sequence ID" value="CAI9621960.1"/>
    <property type="molecule type" value="Genomic_DNA"/>
</dbReference>
<evidence type="ECO:0000313" key="2">
    <source>
        <dbReference type="EMBL" id="CAI9621960.1"/>
    </source>
</evidence>
<evidence type="ECO:0000256" key="1">
    <source>
        <dbReference type="SAM" id="MobiDB-lite"/>
    </source>
</evidence>
<comment type="caution">
    <text evidence="2">The sequence shown here is derived from an EMBL/GenBank/DDBJ whole genome shotgun (WGS) entry which is preliminary data.</text>
</comment>
<protein>
    <submittedName>
        <fullName evidence="2">Uncharacterized protein</fullName>
    </submittedName>
</protein>